<proteinExistence type="inferred from homology"/>
<gene>
    <name evidence="10" type="ORF">A8L45_10305</name>
</gene>
<dbReference type="STRING" id="1080227.A8L45_10305"/>
<dbReference type="NCBIfam" id="TIGR00688">
    <property type="entry name" value="rarD"/>
    <property type="match status" value="1"/>
</dbReference>
<dbReference type="InterPro" id="IPR004626">
    <property type="entry name" value="RarD"/>
</dbReference>
<accession>A0A1C3EJN5</accession>
<name>A0A1C3EJN5_9GAMM</name>
<feature type="transmembrane region" description="Helical" evidence="8">
    <location>
        <begin position="43"/>
        <end position="62"/>
    </location>
</feature>
<comment type="subcellular location">
    <subcellularLocation>
        <location evidence="1">Cell membrane</location>
        <topology evidence="1">Multi-pass membrane protein</topology>
    </subcellularLocation>
</comment>
<feature type="transmembrane region" description="Helical" evidence="8">
    <location>
        <begin position="153"/>
        <end position="168"/>
    </location>
</feature>
<evidence type="ECO:0000259" key="9">
    <source>
        <dbReference type="Pfam" id="PF00892"/>
    </source>
</evidence>
<organism evidence="10 11">
    <name type="scientific">Veronia pacifica</name>
    <dbReference type="NCBI Taxonomy" id="1080227"/>
    <lineage>
        <taxon>Bacteria</taxon>
        <taxon>Pseudomonadati</taxon>
        <taxon>Pseudomonadota</taxon>
        <taxon>Gammaproteobacteria</taxon>
        <taxon>Vibrionales</taxon>
        <taxon>Vibrionaceae</taxon>
        <taxon>Veronia</taxon>
    </lineage>
</organism>
<evidence type="ECO:0000256" key="6">
    <source>
        <dbReference type="ARBA" id="ARBA00022989"/>
    </source>
</evidence>
<feature type="transmembrane region" description="Helical" evidence="8">
    <location>
        <begin position="243"/>
        <end position="265"/>
    </location>
</feature>
<keyword evidence="5 8" id="KW-0812">Transmembrane</keyword>
<evidence type="ECO:0000313" key="10">
    <source>
        <dbReference type="EMBL" id="ODA33433.1"/>
    </source>
</evidence>
<feature type="transmembrane region" description="Helical" evidence="8">
    <location>
        <begin position="129"/>
        <end position="147"/>
    </location>
</feature>
<evidence type="ECO:0000256" key="8">
    <source>
        <dbReference type="SAM" id="Phobius"/>
    </source>
</evidence>
<keyword evidence="11" id="KW-1185">Reference proteome</keyword>
<dbReference type="Proteomes" id="UP000094936">
    <property type="component" value="Unassembled WGS sequence"/>
</dbReference>
<evidence type="ECO:0000313" key="11">
    <source>
        <dbReference type="Proteomes" id="UP000094936"/>
    </source>
</evidence>
<reference evidence="10 11" key="1">
    <citation type="submission" date="2016-05" db="EMBL/GenBank/DDBJ databases">
        <title>Genomic Taxonomy of the Vibrionaceae.</title>
        <authorList>
            <person name="Gomez-Gil B."/>
            <person name="Enciso-Ibarra J."/>
        </authorList>
    </citation>
    <scope>NUCLEOTIDE SEQUENCE [LARGE SCALE GENOMIC DNA]</scope>
    <source>
        <strain evidence="10 11">CAIM 1920</strain>
    </source>
</reference>
<dbReference type="InterPro" id="IPR037185">
    <property type="entry name" value="EmrE-like"/>
</dbReference>
<protein>
    <submittedName>
        <fullName evidence="10">Chloramphenical resistance permease RarD</fullName>
    </submittedName>
</protein>
<feature type="transmembrane region" description="Helical" evidence="8">
    <location>
        <begin position="180"/>
        <end position="199"/>
    </location>
</feature>
<dbReference type="SUPFAM" id="SSF103481">
    <property type="entry name" value="Multidrug resistance efflux transporter EmrE"/>
    <property type="match status" value="2"/>
</dbReference>
<evidence type="ECO:0000256" key="2">
    <source>
        <dbReference type="ARBA" id="ARBA00007362"/>
    </source>
</evidence>
<dbReference type="AlphaFoldDB" id="A0A1C3EJN5"/>
<evidence type="ECO:0000256" key="1">
    <source>
        <dbReference type="ARBA" id="ARBA00004651"/>
    </source>
</evidence>
<dbReference type="RefSeq" id="WP_068901913.1">
    <property type="nucleotide sequence ID" value="NZ_JBHUIF010000022.1"/>
</dbReference>
<sequence length="307" mass="34247">MSDVNKSRQGVMLALAAYTIWGVAPIYFKILDYVPAQEVLVHRIIWSFVLLAALLFVGNNLSQVRKLFKQPKSLVYLLITSVLISVNWLLFTWSAMNGHLLDASLGYYINPLFNVILGMVFLGERFRRLQWFAVALATIGVLVQIVAFGSLPWIALALASSFGCYGLLRKKINLDAITGLFVETLFMLPVALIYLFIFADSATSDMTENPMSLNLLLLSAGWITTVPLLCFTSAATKIRLSTLGFFQYIGPSIMFFMAVTFFGEAFSLDKATTFGFIWCALALFIYDAIRQSQKNKSAHPKPTEDPV</sequence>
<feature type="transmembrane region" description="Helical" evidence="8">
    <location>
        <begin position="105"/>
        <end position="122"/>
    </location>
</feature>
<evidence type="ECO:0000256" key="4">
    <source>
        <dbReference type="ARBA" id="ARBA00022475"/>
    </source>
</evidence>
<feature type="transmembrane region" description="Helical" evidence="8">
    <location>
        <begin position="211"/>
        <end position="231"/>
    </location>
</feature>
<comment type="caution">
    <text evidence="10">The sequence shown here is derived from an EMBL/GenBank/DDBJ whole genome shotgun (WGS) entry which is preliminary data.</text>
</comment>
<dbReference type="GO" id="GO:0005886">
    <property type="term" value="C:plasma membrane"/>
    <property type="evidence" value="ECO:0007669"/>
    <property type="project" value="UniProtKB-SubCell"/>
</dbReference>
<feature type="transmembrane region" description="Helical" evidence="8">
    <location>
        <begin position="12"/>
        <end position="31"/>
    </location>
</feature>
<dbReference type="OrthoDB" id="369870at2"/>
<keyword evidence="7 8" id="KW-0472">Membrane</keyword>
<evidence type="ECO:0000256" key="7">
    <source>
        <dbReference type="ARBA" id="ARBA00023136"/>
    </source>
</evidence>
<keyword evidence="6 8" id="KW-1133">Transmembrane helix</keyword>
<keyword evidence="4" id="KW-1003">Cell membrane</keyword>
<evidence type="ECO:0000256" key="3">
    <source>
        <dbReference type="ARBA" id="ARBA00022448"/>
    </source>
</evidence>
<dbReference type="Pfam" id="PF00892">
    <property type="entry name" value="EamA"/>
    <property type="match status" value="1"/>
</dbReference>
<feature type="domain" description="EamA" evidence="9">
    <location>
        <begin position="10"/>
        <end position="143"/>
    </location>
</feature>
<feature type="transmembrane region" description="Helical" evidence="8">
    <location>
        <begin position="271"/>
        <end position="289"/>
    </location>
</feature>
<dbReference type="PANTHER" id="PTHR22911">
    <property type="entry name" value="ACYL-MALONYL CONDENSING ENZYME-RELATED"/>
    <property type="match status" value="1"/>
</dbReference>
<dbReference type="InterPro" id="IPR000620">
    <property type="entry name" value="EamA_dom"/>
</dbReference>
<dbReference type="PANTHER" id="PTHR22911:SF137">
    <property type="entry name" value="SOLUTE CARRIER FAMILY 35 MEMBER G2-RELATED"/>
    <property type="match status" value="1"/>
</dbReference>
<comment type="similarity">
    <text evidence="2">Belongs to the EamA transporter family.</text>
</comment>
<evidence type="ECO:0000256" key="5">
    <source>
        <dbReference type="ARBA" id="ARBA00022692"/>
    </source>
</evidence>
<feature type="transmembrane region" description="Helical" evidence="8">
    <location>
        <begin position="74"/>
        <end position="93"/>
    </location>
</feature>
<keyword evidence="3" id="KW-0813">Transport</keyword>
<dbReference type="EMBL" id="LYBM01000016">
    <property type="protein sequence ID" value="ODA33433.1"/>
    <property type="molecule type" value="Genomic_DNA"/>
</dbReference>